<dbReference type="KEGG" id="gji:H1R19_15185"/>
<accession>A0A7D7QGF8</accession>
<sequence>MSQESELPLEANEADAIEQSQPVDPESTPEQTSDAPLEADDADVAEQADPVNDEADAYPHDADSGDSA</sequence>
<gene>
    <name evidence="2" type="ORF">H1R19_15185</name>
</gene>
<dbReference type="AlphaFoldDB" id="A0A7D7QGF8"/>
<dbReference type="Proteomes" id="UP000515663">
    <property type="component" value="Chromosome"/>
</dbReference>
<feature type="compositionally biased region" description="Polar residues" evidence="1">
    <location>
        <begin position="18"/>
        <end position="34"/>
    </location>
</feature>
<proteinExistence type="predicted"/>
<evidence type="ECO:0000313" key="2">
    <source>
        <dbReference type="EMBL" id="QMT00264.1"/>
    </source>
</evidence>
<dbReference type="EMBL" id="CP059491">
    <property type="protein sequence ID" value="QMT00264.1"/>
    <property type="molecule type" value="Genomic_DNA"/>
</dbReference>
<feature type="compositionally biased region" description="Acidic residues" evidence="1">
    <location>
        <begin position="37"/>
        <end position="56"/>
    </location>
</feature>
<evidence type="ECO:0000313" key="3">
    <source>
        <dbReference type="Proteomes" id="UP000515663"/>
    </source>
</evidence>
<reference evidence="3" key="1">
    <citation type="submission" date="2020-07" db="EMBL/GenBank/DDBJ databases">
        <title>novel species isolated from the respiratory tract of Marmot.</title>
        <authorList>
            <person name="Zhang G."/>
        </authorList>
    </citation>
    <scope>NUCLEOTIDE SEQUENCE [LARGE SCALE GENOMIC DNA]</scope>
    <source>
        <strain evidence="3">686</strain>
    </source>
</reference>
<name>A0A7D7QGF8_9ACTN</name>
<keyword evidence="3" id="KW-1185">Reference proteome</keyword>
<feature type="region of interest" description="Disordered" evidence="1">
    <location>
        <begin position="1"/>
        <end position="68"/>
    </location>
</feature>
<organism evidence="2 3">
    <name type="scientific">Gordonia jinghuaiqii</name>
    <dbReference type="NCBI Taxonomy" id="2758710"/>
    <lineage>
        <taxon>Bacteria</taxon>
        <taxon>Bacillati</taxon>
        <taxon>Actinomycetota</taxon>
        <taxon>Actinomycetes</taxon>
        <taxon>Mycobacteriales</taxon>
        <taxon>Gordoniaceae</taxon>
        <taxon>Gordonia</taxon>
    </lineage>
</organism>
<evidence type="ECO:0000256" key="1">
    <source>
        <dbReference type="SAM" id="MobiDB-lite"/>
    </source>
</evidence>
<feature type="compositionally biased region" description="Basic and acidic residues" evidence="1">
    <location>
        <begin position="57"/>
        <end position="68"/>
    </location>
</feature>
<protein>
    <submittedName>
        <fullName evidence="2">Uncharacterized protein</fullName>
    </submittedName>
</protein>
<dbReference type="RefSeq" id="WP_219849462.1">
    <property type="nucleotide sequence ID" value="NZ_CP059491.1"/>
</dbReference>